<gene>
    <name evidence="2" type="ORF">HPC62_10465</name>
</gene>
<dbReference type="InterPro" id="IPR038717">
    <property type="entry name" value="Tc1-like_DDE_dom"/>
</dbReference>
<name>A0A6M8BG10_9CYAN</name>
<dbReference type="KEGG" id="theu:HPC62_10465"/>
<dbReference type="NCBIfam" id="NF033545">
    <property type="entry name" value="transpos_IS630"/>
    <property type="match status" value="1"/>
</dbReference>
<dbReference type="EMBL" id="CP053661">
    <property type="protein sequence ID" value="QKD82551.1"/>
    <property type="molecule type" value="Genomic_DNA"/>
</dbReference>
<evidence type="ECO:0000313" key="3">
    <source>
        <dbReference type="Proteomes" id="UP000505210"/>
    </source>
</evidence>
<dbReference type="AlphaFoldDB" id="A0A6M8BG10"/>
<reference evidence="2 3" key="1">
    <citation type="submission" date="2020-05" db="EMBL/GenBank/DDBJ databases">
        <title>Complete genome sequence of of a novel Thermoleptolyngbya strain isolated from hot springs of Ganzi, Sichuan China.</title>
        <authorList>
            <person name="Tang J."/>
            <person name="Daroch M."/>
            <person name="Li L."/>
            <person name="Waleron K."/>
            <person name="Waleron M."/>
            <person name="Waleron M."/>
        </authorList>
    </citation>
    <scope>NUCLEOTIDE SEQUENCE [LARGE SCALE GENOMIC DNA]</scope>
    <source>
        <strain evidence="2 3">PKUAC-SCTA183</strain>
    </source>
</reference>
<dbReference type="Gene3D" id="3.30.420.10">
    <property type="entry name" value="Ribonuclease H-like superfamily/Ribonuclease H"/>
    <property type="match status" value="1"/>
</dbReference>
<dbReference type="InterPro" id="IPR036397">
    <property type="entry name" value="RNaseH_sf"/>
</dbReference>
<feature type="domain" description="Tc1-like transposase DDE" evidence="1">
    <location>
        <begin position="11"/>
        <end position="147"/>
    </location>
</feature>
<dbReference type="InterPro" id="IPR047655">
    <property type="entry name" value="Transpos_IS630-like"/>
</dbReference>
<keyword evidence="3" id="KW-1185">Reference proteome</keyword>
<dbReference type="Pfam" id="PF13358">
    <property type="entry name" value="DDE_3"/>
    <property type="match status" value="1"/>
</dbReference>
<dbReference type="Proteomes" id="UP000505210">
    <property type="component" value="Chromosome"/>
</dbReference>
<dbReference type="InterPro" id="IPR012337">
    <property type="entry name" value="RNaseH-like_sf"/>
</dbReference>
<dbReference type="GO" id="GO:0003676">
    <property type="term" value="F:nucleic acid binding"/>
    <property type="evidence" value="ECO:0007669"/>
    <property type="project" value="InterPro"/>
</dbReference>
<dbReference type="SUPFAM" id="SSF53098">
    <property type="entry name" value="Ribonuclease H-like"/>
    <property type="match status" value="1"/>
</dbReference>
<sequence>MRQRYGGRIRYWCSDESRVGLLTVQHRKLTGFGVQPIGSVQWDFVYRWLYGLVEPLSGASWIVEFSHLDSSCFEAFLHSFAAQFPDDLHLIQVDNAAAHTAQTLTIPDNVILVFQPPYCPEVNPIERVWRELKRELAWVHFDDVCQLQHAISQWVCRLSAESLRSLTQWDWIVDALCVVGI</sequence>
<evidence type="ECO:0000259" key="1">
    <source>
        <dbReference type="Pfam" id="PF13358"/>
    </source>
</evidence>
<evidence type="ECO:0000313" key="2">
    <source>
        <dbReference type="EMBL" id="QKD82551.1"/>
    </source>
</evidence>
<accession>A0A6M8BG10</accession>
<protein>
    <submittedName>
        <fullName evidence="2">IS630 family transposase</fullName>
    </submittedName>
</protein>
<proteinExistence type="predicted"/>
<organism evidence="2 3">
    <name type="scientific">Thermoleptolyngbya sichuanensis A183</name>
    <dbReference type="NCBI Taxonomy" id="2737172"/>
    <lineage>
        <taxon>Bacteria</taxon>
        <taxon>Bacillati</taxon>
        <taxon>Cyanobacteriota</taxon>
        <taxon>Cyanophyceae</taxon>
        <taxon>Oculatellales</taxon>
        <taxon>Oculatellaceae</taxon>
        <taxon>Thermoleptolyngbya</taxon>
        <taxon>Thermoleptolyngbya sichuanensis</taxon>
    </lineage>
</organism>
<dbReference type="RefSeq" id="WP_172355445.1">
    <property type="nucleotide sequence ID" value="NZ_CP053661.1"/>
</dbReference>